<dbReference type="InterPro" id="IPR011042">
    <property type="entry name" value="6-blade_b-propeller_TolB-like"/>
</dbReference>
<dbReference type="InterPro" id="IPR013658">
    <property type="entry name" value="SGL"/>
</dbReference>
<feature type="binding site" evidence="2">
    <location>
        <position position="131"/>
    </location>
    <ligand>
        <name>substrate</name>
    </ligand>
</feature>
<dbReference type="PANTHER" id="PTHR47572">
    <property type="entry name" value="LIPOPROTEIN-RELATED"/>
    <property type="match status" value="1"/>
</dbReference>
<dbReference type="AlphaFoldDB" id="A0A5B0VRS0"/>
<dbReference type="Gene3D" id="2.120.10.30">
    <property type="entry name" value="TolB, C-terminal domain"/>
    <property type="match status" value="1"/>
</dbReference>
<evidence type="ECO:0000313" key="4">
    <source>
        <dbReference type="EMBL" id="KAA1177008.1"/>
    </source>
</evidence>
<gene>
    <name evidence="4" type="ORF">FP026_25960</name>
</gene>
<dbReference type="GO" id="GO:0046872">
    <property type="term" value="F:metal ion binding"/>
    <property type="evidence" value="ECO:0007669"/>
    <property type="project" value="UniProtKB-KW"/>
</dbReference>
<feature type="binding site" evidence="2">
    <location>
        <position position="226"/>
    </location>
    <ligand>
        <name>a divalent metal cation</name>
        <dbReference type="ChEBI" id="CHEBI:60240"/>
    </ligand>
</feature>
<keyword evidence="2" id="KW-0479">Metal-binding</keyword>
<protein>
    <submittedName>
        <fullName evidence="4">SMP-30/gluconolactonase/LRE family protein</fullName>
    </submittedName>
</protein>
<comment type="cofactor">
    <cofactor evidence="2">
        <name>Zn(2+)</name>
        <dbReference type="ChEBI" id="CHEBI:29105"/>
    </cofactor>
    <text evidence="2">Binds 1 divalent metal cation per subunit.</text>
</comment>
<proteinExistence type="predicted"/>
<evidence type="ECO:0000313" key="5">
    <source>
        <dbReference type="Proteomes" id="UP000323608"/>
    </source>
</evidence>
<comment type="caution">
    <text evidence="4">The sequence shown here is derived from an EMBL/GenBank/DDBJ whole genome shotgun (WGS) entry which is preliminary data.</text>
</comment>
<dbReference type="PRINTS" id="PR01790">
    <property type="entry name" value="SMP30FAMILY"/>
</dbReference>
<feature type="domain" description="SMP-30/Gluconolactonase/LRE-like region" evidence="3">
    <location>
        <begin position="46"/>
        <end position="284"/>
    </location>
</feature>
<dbReference type="SUPFAM" id="SSF63829">
    <property type="entry name" value="Calcium-dependent phosphotriesterase"/>
    <property type="match status" value="1"/>
</dbReference>
<dbReference type="PANTHER" id="PTHR47572:SF5">
    <property type="entry name" value="BLR2277 PROTEIN"/>
    <property type="match status" value="1"/>
</dbReference>
<evidence type="ECO:0000256" key="2">
    <source>
        <dbReference type="PIRSR" id="PIRSR605511-2"/>
    </source>
</evidence>
<dbReference type="InterPro" id="IPR005511">
    <property type="entry name" value="SMP-30"/>
</dbReference>
<dbReference type="RefSeq" id="WP_149637462.1">
    <property type="nucleotide sequence ID" value="NZ_VNIP01000014.1"/>
</dbReference>
<dbReference type="OrthoDB" id="241638at2"/>
<dbReference type="Pfam" id="PF08450">
    <property type="entry name" value="SGL"/>
    <property type="match status" value="1"/>
</dbReference>
<dbReference type="EMBL" id="VNIP01000014">
    <property type="protein sequence ID" value="KAA1177008.1"/>
    <property type="molecule type" value="Genomic_DNA"/>
</dbReference>
<accession>A0A5B0VRS0</accession>
<feature type="binding site" evidence="2">
    <location>
        <position position="178"/>
    </location>
    <ligand>
        <name>a divalent metal cation</name>
        <dbReference type="ChEBI" id="CHEBI:60240"/>
    </ligand>
</feature>
<organism evidence="4 5">
    <name type="scientific">Rhizobium tropici</name>
    <dbReference type="NCBI Taxonomy" id="398"/>
    <lineage>
        <taxon>Bacteria</taxon>
        <taxon>Pseudomonadati</taxon>
        <taxon>Pseudomonadota</taxon>
        <taxon>Alphaproteobacteria</taxon>
        <taxon>Hyphomicrobiales</taxon>
        <taxon>Rhizobiaceae</taxon>
        <taxon>Rhizobium/Agrobacterium group</taxon>
        <taxon>Rhizobium</taxon>
    </lineage>
</organism>
<sequence length="304" mass="32743">MFLFNPPAAIASEIFTTMPDEFRKTGIRSAWGDANKQGHPVDCFIEGPAFDSNGNLYIVDIPHGRIFRISPKGEWMLAAEYDGQPNGLKLHQDGRILVADYRRGLLQYDPDTSKVSEVLAHRNSEAFKGLNDLSIASNGDIYFTDQGQSGLHSPTGRVFRLAPGGRLDCLMDNLPSPNGLVLSPDEKVLFVAMTRDNSVWRAPLMRDGSVSKVGRFCQMFGTSGPDGLAMSEDGSLFVAHASLGAVLMFAPSGECVGVIESAAGRTCTNIAFGGSSNSEVFITESATGSILRARTKHKGIALPR</sequence>
<feature type="active site" description="Proton donor/acceptor" evidence="1">
    <location>
        <position position="226"/>
    </location>
</feature>
<dbReference type="InterPro" id="IPR051262">
    <property type="entry name" value="SMP-30/CGR1_Lactonase"/>
</dbReference>
<reference evidence="4 5" key="1">
    <citation type="submission" date="2019-07" db="EMBL/GenBank/DDBJ databases">
        <title>The Draft Genome Sequence of Rhizobium tropici SARCC-755 Associated with Superior Nodulation on Pigeonpea (Cajanus cajan (L.) Millsp.).</title>
        <authorList>
            <person name="Bopape F.L."/>
            <person name="Hassen A.I."/>
            <person name="Swanevelder Z.H."/>
            <person name="Gwata E.T."/>
        </authorList>
    </citation>
    <scope>NUCLEOTIDE SEQUENCE [LARGE SCALE GENOMIC DNA]</scope>
    <source>
        <strain evidence="4 5">SARCC-755</strain>
    </source>
</reference>
<evidence type="ECO:0000259" key="3">
    <source>
        <dbReference type="Pfam" id="PF08450"/>
    </source>
</evidence>
<name>A0A5B0VRS0_RHITR</name>
<dbReference type="Proteomes" id="UP000323608">
    <property type="component" value="Unassembled WGS sequence"/>
</dbReference>
<evidence type="ECO:0000256" key="1">
    <source>
        <dbReference type="PIRSR" id="PIRSR605511-1"/>
    </source>
</evidence>
<keyword evidence="2" id="KW-0862">Zinc</keyword>
<feature type="binding site" evidence="2">
    <location>
        <position position="46"/>
    </location>
    <ligand>
        <name>a divalent metal cation</name>
        <dbReference type="ChEBI" id="CHEBI:60240"/>
    </ligand>
</feature>